<protein>
    <recommendedName>
        <fullName evidence="4 10">Pyruvate dehydrogenase E1 component subunit alpha</fullName>
        <ecNumber evidence="3 10">1.2.4.1</ecNumber>
    </recommendedName>
</protein>
<sequence>MAVELKQTFDMIQILNEEGELNPGQEVPELSDEELKDLYRWMLRLRIFDQRAVKLNRQGRLGFYAPMAGQEACQIGSVAALRREDWLFPSYRDMGASMYHGLPLHQVFLYSRGQIGGGRIPEGVNMFPPQIIIAAQVLHAAGAGWGFQLRGEEKVAMAMFGDGATSQGDFHEGLNFASVMNARTIFFCQNNQYAISVPISKQMKSKTIAQKAIAYEIPGVRVDGNDILAVYREVKAAGERARRGEGPTLIEAVTYRLGTHTMAGDDPSRYREKREEEEWKEKRDPLKRFRRFLEKKGLWSDQEEERTEQEMLEEINEGIKKVEAMPKGAVVDVFEDVYTEMTPDLKAQKEEFLKWKGETK</sequence>
<evidence type="ECO:0000313" key="12">
    <source>
        <dbReference type="EMBL" id="SFF71773.1"/>
    </source>
</evidence>
<evidence type="ECO:0000256" key="2">
    <source>
        <dbReference type="ARBA" id="ARBA00011870"/>
    </source>
</evidence>
<organism evidence="12 13">
    <name type="scientific">Planifilum fulgidum</name>
    <dbReference type="NCBI Taxonomy" id="201973"/>
    <lineage>
        <taxon>Bacteria</taxon>
        <taxon>Bacillati</taxon>
        <taxon>Bacillota</taxon>
        <taxon>Bacilli</taxon>
        <taxon>Bacillales</taxon>
        <taxon>Thermoactinomycetaceae</taxon>
        <taxon>Planifilum</taxon>
    </lineage>
</organism>
<dbReference type="InterPro" id="IPR001017">
    <property type="entry name" value="DH_E1"/>
</dbReference>
<dbReference type="EC" id="1.2.4.1" evidence="3 10"/>
<evidence type="ECO:0000256" key="9">
    <source>
        <dbReference type="ARBA" id="ARBA00051231"/>
    </source>
</evidence>
<evidence type="ECO:0000256" key="3">
    <source>
        <dbReference type="ARBA" id="ARBA00012281"/>
    </source>
</evidence>
<comment type="function">
    <text evidence="8 10">The pyruvate dehydrogenase complex catalyzes the overall conversion of pyruvate to acetyl-CoA and CO(2). It contains multiple copies of three enzymatic components: pyruvate dehydrogenase (E1), dihydrolipoamide acetyltransferase (E2) and lipoamide dehydrogenase (E3).</text>
</comment>
<dbReference type="SUPFAM" id="SSF52518">
    <property type="entry name" value="Thiamin diphosphate-binding fold (THDP-binding)"/>
    <property type="match status" value="1"/>
</dbReference>
<dbReference type="Gene3D" id="3.40.50.970">
    <property type="match status" value="1"/>
</dbReference>
<dbReference type="InterPro" id="IPR029061">
    <property type="entry name" value="THDP-binding"/>
</dbReference>
<dbReference type="PANTHER" id="PTHR43380:SF1">
    <property type="entry name" value="2-OXOISOVALERATE DEHYDROGENASE SUBUNIT ALPHA, MITOCHONDRIAL"/>
    <property type="match status" value="1"/>
</dbReference>
<dbReference type="EMBL" id="FOOK01000003">
    <property type="protein sequence ID" value="SFF71773.1"/>
    <property type="molecule type" value="Genomic_DNA"/>
</dbReference>
<dbReference type="GO" id="GO:0004739">
    <property type="term" value="F:pyruvate dehydrogenase (acetyl-transferring) activity"/>
    <property type="evidence" value="ECO:0007669"/>
    <property type="project" value="UniProtKB-UniRule"/>
</dbReference>
<keyword evidence="6 10" id="KW-0786">Thiamine pyrophosphate</keyword>
<dbReference type="GO" id="GO:0009083">
    <property type="term" value="P:branched-chain amino acid catabolic process"/>
    <property type="evidence" value="ECO:0007669"/>
    <property type="project" value="TreeGrafter"/>
</dbReference>
<evidence type="ECO:0000256" key="1">
    <source>
        <dbReference type="ARBA" id="ARBA00001964"/>
    </source>
</evidence>
<gene>
    <name evidence="12" type="ORF">SAMN04488025_103139</name>
</gene>
<dbReference type="Proteomes" id="UP000198661">
    <property type="component" value="Unassembled WGS sequence"/>
</dbReference>
<evidence type="ECO:0000256" key="6">
    <source>
        <dbReference type="ARBA" id="ARBA00023052"/>
    </source>
</evidence>
<evidence type="ECO:0000256" key="4">
    <source>
        <dbReference type="ARBA" id="ARBA00014159"/>
    </source>
</evidence>
<evidence type="ECO:0000256" key="7">
    <source>
        <dbReference type="ARBA" id="ARBA00023317"/>
    </source>
</evidence>
<evidence type="ECO:0000256" key="5">
    <source>
        <dbReference type="ARBA" id="ARBA00023002"/>
    </source>
</evidence>
<reference evidence="12 13" key="1">
    <citation type="submission" date="2016-10" db="EMBL/GenBank/DDBJ databases">
        <authorList>
            <person name="de Groot N.N."/>
        </authorList>
    </citation>
    <scope>NUCLEOTIDE SEQUENCE [LARGE SCALE GENOMIC DNA]</scope>
    <source>
        <strain evidence="12 13">DSM 44945</strain>
    </source>
</reference>
<dbReference type="NCBIfam" id="TIGR03181">
    <property type="entry name" value="PDH_E1_alph_x"/>
    <property type="match status" value="1"/>
</dbReference>
<keyword evidence="7 10" id="KW-0670">Pyruvate</keyword>
<dbReference type="PANTHER" id="PTHR43380">
    <property type="entry name" value="2-OXOISOVALERATE DEHYDROGENASE SUBUNIT ALPHA, MITOCHONDRIAL"/>
    <property type="match status" value="1"/>
</dbReference>
<comment type="catalytic activity">
    <reaction evidence="9 10">
        <text>N(6)-[(R)-lipoyl]-L-lysyl-[protein] + pyruvate + H(+) = N(6)-[(R)-S(8)-acetyldihydrolipoyl]-L-lysyl-[protein] + CO2</text>
        <dbReference type="Rhea" id="RHEA:19189"/>
        <dbReference type="Rhea" id="RHEA-COMP:10474"/>
        <dbReference type="Rhea" id="RHEA-COMP:10478"/>
        <dbReference type="ChEBI" id="CHEBI:15361"/>
        <dbReference type="ChEBI" id="CHEBI:15378"/>
        <dbReference type="ChEBI" id="CHEBI:16526"/>
        <dbReference type="ChEBI" id="CHEBI:83099"/>
        <dbReference type="ChEBI" id="CHEBI:83111"/>
        <dbReference type="EC" id="1.2.4.1"/>
    </reaction>
</comment>
<accession>A0A1I2KYX6</accession>
<feature type="domain" description="Dehydrogenase E1 component" evidence="11">
    <location>
        <begin position="40"/>
        <end position="327"/>
    </location>
</feature>
<evidence type="ECO:0000256" key="8">
    <source>
        <dbReference type="ARBA" id="ARBA00025211"/>
    </source>
</evidence>
<evidence type="ECO:0000313" key="13">
    <source>
        <dbReference type="Proteomes" id="UP000198661"/>
    </source>
</evidence>
<name>A0A1I2KYX6_9BACL</name>
<evidence type="ECO:0000259" key="11">
    <source>
        <dbReference type="Pfam" id="PF00676"/>
    </source>
</evidence>
<proteinExistence type="predicted"/>
<dbReference type="Pfam" id="PF00676">
    <property type="entry name" value="E1_dh"/>
    <property type="match status" value="1"/>
</dbReference>
<dbReference type="InterPro" id="IPR017596">
    <property type="entry name" value="PdhA/BkdA"/>
</dbReference>
<evidence type="ECO:0000256" key="10">
    <source>
        <dbReference type="RuleBase" id="RU366007"/>
    </source>
</evidence>
<dbReference type="STRING" id="201973.SAMN04488025_103139"/>
<dbReference type="AlphaFoldDB" id="A0A1I2KYX6"/>
<comment type="cofactor">
    <cofactor evidence="1 10">
        <name>thiamine diphosphate</name>
        <dbReference type="ChEBI" id="CHEBI:58937"/>
    </cofactor>
</comment>
<comment type="subunit">
    <text evidence="2 10">Heterodimer of an alpha and a beta chain.</text>
</comment>
<keyword evidence="13" id="KW-1185">Reference proteome</keyword>
<keyword evidence="5 10" id="KW-0560">Oxidoreductase</keyword>
<dbReference type="InterPro" id="IPR050771">
    <property type="entry name" value="Alpha-ketoacid_DH_E1_comp"/>
</dbReference>
<dbReference type="CDD" id="cd02000">
    <property type="entry name" value="TPP_E1_PDC_ADC_BCADC"/>
    <property type="match status" value="1"/>
</dbReference>